<feature type="region of interest" description="Disordered" evidence="1">
    <location>
        <begin position="28"/>
        <end position="138"/>
    </location>
</feature>
<evidence type="ECO:0000313" key="4">
    <source>
        <dbReference type="Proteomes" id="UP000487117"/>
    </source>
</evidence>
<dbReference type="EMBL" id="WNDS01000004">
    <property type="protein sequence ID" value="KAF1014165.1"/>
    <property type="molecule type" value="Genomic_DNA"/>
</dbReference>
<protein>
    <recommendedName>
        <fullName evidence="5">Classical arabinogalactan protein 4</fullName>
    </recommendedName>
</protein>
<accession>A0A7V8FEY2</accession>
<evidence type="ECO:0000256" key="1">
    <source>
        <dbReference type="SAM" id="MobiDB-lite"/>
    </source>
</evidence>
<feature type="signal peptide" evidence="2">
    <location>
        <begin position="1"/>
        <end position="23"/>
    </location>
</feature>
<evidence type="ECO:0008006" key="5">
    <source>
        <dbReference type="Google" id="ProtNLM"/>
    </source>
</evidence>
<feature type="compositionally biased region" description="Low complexity" evidence="1">
    <location>
        <begin position="32"/>
        <end position="53"/>
    </location>
</feature>
<organism evidence="3 4">
    <name type="scientific">Stenotrophomonas maltophilia</name>
    <name type="common">Pseudomonas maltophilia</name>
    <name type="synonym">Xanthomonas maltophilia</name>
    <dbReference type="NCBI Taxonomy" id="40324"/>
    <lineage>
        <taxon>Bacteria</taxon>
        <taxon>Pseudomonadati</taxon>
        <taxon>Pseudomonadota</taxon>
        <taxon>Gammaproteobacteria</taxon>
        <taxon>Lysobacterales</taxon>
        <taxon>Lysobacteraceae</taxon>
        <taxon>Stenotrophomonas</taxon>
        <taxon>Stenotrophomonas maltophilia group</taxon>
    </lineage>
</organism>
<feature type="compositionally biased region" description="Pro residues" evidence="1">
    <location>
        <begin position="58"/>
        <end position="74"/>
    </location>
</feature>
<comment type="caution">
    <text evidence="3">The sequence shown here is derived from an EMBL/GenBank/DDBJ whole genome shotgun (WGS) entry which is preliminary data.</text>
</comment>
<name>A0A7V8FEY2_STEMA</name>
<feature type="compositionally biased region" description="Basic and acidic residues" evidence="1">
    <location>
        <begin position="94"/>
        <end position="104"/>
    </location>
</feature>
<evidence type="ECO:0000313" key="3">
    <source>
        <dbReference type="EMBL" id="KAF1014165.1"/>
    </source>
</evidence>
<dbReference type="Proteomes" id="UP000487117">
    <property type="component" value="Unassembled WGS sequence"/>
</dbReference>
<feature type="chain" id="PRO_5031204586" description="Classical arabinogalactan protein 4" evidence="2">
    <location>
        <begin position="24"/>
        <end position="138"/>
    </location>
</feature>
<proteinExistence type="predicted"/>
<keyword evidence="2" id="KW-0732">Signal</keyword>
<gene>
    <name evidence="3" type="ORF">GAK31_03189</name>
</gene>
<dbReference type="AlphaFoldDB" id="A0A7V8FEY2"/>
<evidence type="ECO:0000256" key="2">
    <source>
        <dbReference type="SAM" id="SignalP"/>
    </source>
</evidence>
<reference evidence="4" key="1">
    <citation type="journal article" date="2020" name="MBio">
        <title>Horizontal gene transfer to a defensive symbiont with a reduced genome amongst a multipartite beetle microbiome.</title>
        <authorList>
            <person name="Waterworth S.C."/>
            <person name="Florez L.V."/>
            <person name="Rees E.R."/>
            <person name="Hertweck C."/>
            <person name="Kaltenpoth M."/>
            <person name="Kwan J.C."/>
        </authorList>
    </citation>
    <scope>NUCLEOTIDE SEQUENCE [LARGE SCALE GENOMIC DNA]</scope>
</reference>
<sequence>MNRSTRCAALLAAWLAVPGLALAQIGPPPSPTATRSSTSVVPAPVTAPVPVRSDTPPSGHPAPMQGPLPSPVQPRQPIRSNGPAQLPATPSRALPDKVYDRDGRIVPGMKAVGPNRVLDTNTGRYYDSVPQGDGQRVK</sequence>